<dbReference type="Pfam" id="PF14299">
    <property type="entry name" value="PP2"/>
    <property type="match status" value="1"/>
</dbReference>
<gene>
    <name evidence="1" type="ORF">CDL15_Pgr018232</name>
</gene>
<reference evidence="2" key="1">
    <citation type="journal article" date="2017" name="Plant J.">
        <title>The pomegranate (Punica granatum L.) genome and the genomics of punicalagin biosynthesis.</title>
        <authorList>
            <person name="Qin G."/>
            <person name="Xu C."/>
            <person name="Ming R."/>
            <person name="Tang H."/>
            <person name="Guyot R."/>
            <person name="Kramer E.M."/>
            <person name="Hu Y."/>
            <person name="Yi X."/>
            <person name="Qi Y."/>
            <person name="Xu X."/>
            <person name="Gao Z."/>
            <person name="Pan H."/>
            <person name="Jian J."/>
            <person name="Tian Y."/>
            <person name="Yue Z."/>
            <person name="Xu Y."/>
        </authorList>
    </citation>
    <scope>NUCLEOTIDE SEQUENCE [LARGE SCALE GENOMIC DNA]</scope>
    <source>
        <strain evidence="2">cv. Dabenzi</strain>
    </source>
</reference>
<dbReference type="PANTHER" id="PTHR32278:SF111">
    <property type="entry name" value="F-BOX PROTEIN PP2-B12-RELATED"/>
    <property type="match status" value="1"/>
</dbReference>
<evidence type="ECO:0000313" key="1">
    <source>
        <dbReference type="EMBL" id="OWM72347.1"/>
    </source>
</evidence>
<dbReference type="PANTHER" id="PTHR32278">
    <property type="entry name" value="F-BOX DOMAIN-CONTAINING PROTEIN"/>
    <property type="match status" value="1"/>
</dbReference>
<comment type="caution">
    <text evidence="1">The sequence shown here is derived from an EMBL/GenBank/DDBJ whole genome shotgun (WGS) entry which is preliminary data.</text>
</comment>
<evidence type="ECO:0008006" key="3">
    <source>
        <dbReference type="Google" id="ProtNLM"/>
    </source>
</evidence>
<protein>
    <recommendedName>
        <fullName evidence="3">F-box protein PP2-B12</fullName>
    </recommendedName>
</protein>
<sequence length="71" mass="7884">MFAGRVSQADVWTGREKQLPREREDGWAEVELGGFFTSEGEGGVVQMSLMEVTSTVWKSGLVIQGIKIRPK</sequence>
<proteinExistence type="predicted"/>
<evidence type="ECO:0000313" key="2">
    <source>
        <dbReference type="Proteomes" id="UP000197138"/>
    </source>
</evidence>
<name>A0A218WHP0_PUNGR</name>
<dbReference type="AlphaFoldDB" id="A0A218WHP0"/>
<organism evidence="1 2">
    <name type="scientific">Punica granatum</name>
    <name type="common">Pomegranate</name>
    <dbReference type="NCBI Taxonomy" id="22663"/>
    <lineage>
        <taxon>Eukaryota</taxon>
        <taxon>Viridiplantae</taxon>
        <taxon>Streptophyta</taxon>
        <taxon>Embryophyta</taxon>
        <taxon>Tracheophyta</taxon>
        <taxon>Spermatophyta</taxon>
        <taxon>Magnoliopsida</taxon>
        <taxon>eudicotyledons</taxon>
        <taxon>Gunneridae</taxon>
        <taxon>Pentapetalae</taxon>
        <taxon>rosids</taxon>
        <taxon>malvids</taxon>
        <taxon>Myrtales</taxon>
        <taxon>Lythraceae</taxon>
        <taxon>Punica</taxon>
    </lineage>
</organism>
<dbReference type="Proteomes" id="UP000197138">
    <property type="component" value="Unassembled WGS sequence"/>
</dbReference>
<dbReference type="EMBL" id="MTKT01004293">
    <property type="protein sequence ID" value="OWM72347.1"/>
    <property type="molecule type" value="Genomic_DNA"/>
</dbReference>
<accession>A0A218WHP0</accession>
<dbReference type="InterPro" id="IPR025886">
    <property type="entry name" value="PP2-like"/>
</dbReference>